<gene>
    <name evidence="5" type="ORF">KOW79_000737</name>
</gene>
<dbReference type="AlphaFoldDB" id="A0A9D3P9M4"/>
<accession>A0A9D3P9M4</accession>
<keyword evidence="3" id="KW-0677">Repeat</keyword>
<name>A0A9D3P9M4_9TELE</name>
<dbReference type="PANTHER" id="PTHR16776">
    <property type="entry name" value="EXTRACELLULAR MATRIX PROTEIN 1"/>
    <property type="match status" value="1"/>
</dbReference>
<evidence type="ECO:0000313" key="6">
    <source>
        <dbReference type="Proteomes" id="UP000824219"/>
    </source>
</evidence>
<feature type="signal peptide" evidence="4">
    <location>
        <begin position="1"/>
        <end position="18"/>
    </location>
</feature>
<dbReference type="OrthoDB" id="9889855at2759"/>
<evidence type="ECO:0000256" key="1">
    <source>
        <dbReference type="ARBA" id="ARBA00004613"/>
    </source>
</evidence>
<evidence type="ECO:0000256" key="3">
    <source>
        <dbReference type="ARBA" id="ARBA00022737"/>
    </source>
</evidence>
<dbReference type="GO" id="GO:0030500">
    <property type="term" value="P:regulation of bone mineralization"/>
    <property type="evidence" value="ECO:0007669"/>
    <property type="project" value="TreeGrafter"/>
</dbReference>
<proteinExistence type="predicted"/>
<keyword evidence="2" id="KW-0964">Secreted</keyword>
<reference evidence="5 6" key="1">
    <citation type="submission" date="2021-06" db="EMBL/GenBank/DDBJ databases">
        <title>Chromosome-level genome assembly of the red-tail catfish (Hemibagrus wyckioides).</title>
        <authorList>
            <person name="Shao F."/>
        </authorList>
    </citation>
    <scope>NUCLEOTIDE SEQUENCE [LARGE SCALE GENOMIC DNA]</scope>
    <source>
        <strain evidence="5">EC202008001</strain>
        <tissue evidence="5">Blood</tissue>
    </source>
</reference>
<protein>
    <recommendedName>
        <fullName evidence="7">Extracellular matrix protein 1</fullName>
    </recommendedName>
</protein>
<dbReference type="PANTHER" id="PTHR16776:SF3">
    <property type="entry name" value="EXTRACELLULAR MATRIX PROTEIN 1"/>
    <property type="match status" value="1"/>
</dbReference>
<evidence type="ECO:0000256" key="2">
    <source>
        <dbReference type="ARBA" id="ARBA00022525"/>
    </source>
</evidence>
<keyword evidence="6" id="KW-1185">Reference proteome</keyword>
<evidence type="ECO:0008006" key="7">
    <source>
        <dbReference type="Google" id="ProtNLM"/>
    </source>
</evidence>
<evidence type="ECO:0000256" key="4">
    <source>
        <dbReference type="SAM" id="SignalP"/>
    </source>
</evidence>
<sequence length="655" mass="75200">MDSVRRLLLLLMLLAVNASEDSEFNLQREVRIPTEITDFSEFMSTELLDMVKQGSLDSHPVRKTDRQISLIPFIPFPLARPTTGNILAICHYSNLRPRYTKDMLPKSGFGYLYRQASAVNQLESWFSVCCSNGTQDEEMTLCCAQQAWKISLSNFCQEEFSIKTSHYHCCKKNQQARWDCFEENAPDPLYQPSGQKVSPTQDFDFNASSCQKTSVSEIIHKPEMVTEPLPHGLMGQRMVITQNPVSLGEEDLLHHHVPSHQFIWPTITFPLARPTTTNIHAICQYSNYRPRHSKDALPSSGFGYLHRQASAVNQLESWYTVCCSNITQDVEQTLCCAQQAWETSLSAFCEEEFSIKTSHYHCCKKNGLERWDCFEKEASNMSYKPSESEAQFSYHDMQNFDFDLNSCQKTSISEVITKRQIKTELISFPPGRPNADNISPICAFRKYRPRFITSCLPPTGFDWFGHQLKAINSLEKGFGHCCKENKHIKVCAEDKWKKMVDRFCKDEKKKNQENQYECCNKQRGEEQYGCFSTAAPNPQYMVMNDNLLLEDHASLDMFCGTYRALQKMKHLPFNVDEMAENCCILVGAERSTCLQIQMDIHLDDACKADNPSVTQVKQNCCRKAANERSRCLTKLLLHNIAKAIRINRRRCPIVT</sequence>
<dbReference type="SUPFAM" id="SSF48552">
    <property type="entry name" value="Serum albumin-like"/>
    <property type="match status" value="4"/>
</dbReference>
<organism evidence="5 6">
    <name type="scientific">Hemibagrus wyckioides</name>
    <dbReference type="NCBI Taxonomy" id="337641"/>
    <lineage>
        <taxon>Eukaryota</taxon>
        <taxon>Metazoa</taxon>
        <taxon>Chordata</taxon>
        <taxon>Craniata</taxon>
        <taxon>Vertebrata</taxon>
        <taxon>Euteleostomi</taxon>
        <taxon>Actinopterygii</taxon>
        <taxon>Neopterygii</taxon>
        <taxon>Teleostei</taxon>
        <taxon>Ostariophysi</taxon>
        <taxon>Siluriformes</taxon>
        <taxon>Bagridae</taxon>
        <taxon>Hemibagrus</taxon>
    </lineage>
</organism>
<dbReference type="Gene3D" id="1.10.246.10">
    <property type="match status" value="4"/>
</dbReference>
<dbReference type="Proteomes" id="UP000824219">
    <property type="component" value="Linkage Group LG01"/>
</dbReference>
<dbReference type="EMBL" id="JAHKSW010000001">
    <property type="protein sequence ID" value="KAG7336044.1"/>
    <property type="molecule type" value="Genomic_DNA"/>
</dbReference>
<dbReference type="GO" id="GO:0007165">
    <property type="term" value="P:signal transduction"/>
    <property type="evidence" value="ECO:0007669"/>
    <property type="project" value="InterPro"/>
</dbReference>
<dbReference type="GO" id="GO:0005615">
    <property type="term" value="C:extracellular space"/>
    <property type="evidence" value="ECO:0007669"/>
    <property type="project" value="InterPro"/>
</dbReference>
<dbReference type="InterPro" id="IPR020858">
    <property type="entry name" value="Serum_albumin-like"/>
</dbReference>
<comment type="caution">
    <text evidence="5">The sequence shown here is derived from an EMBL/GenBank/DDBJ whole genome shotgun (WGS) entry which is preliminary data.</text>
</comment>
<dbReference type="InterPro" id="IPR008605">
    <property type="entry name" value="ECM1"/>
</dbReference>
<keyword evidence="4" id="KW-0732">Signal</keyword>
<evidence type="ECO:0000313" key="5">
    <source>
        <dbReference type="EMBL" id="KAG7336044.1"/>
    </source>
</evidence>
<feature type="chain" id="PRO_5038734959" description="Extracellular matrix protein 1" evidence="4">
    <location>
        <begin position="19"/>
        <end position="655"/>
    </location>
</feature>
<comment type="subcellular location">
    <subcellularLocation>
        <location evidence="1">Secreted</location>
    </subcellularLocation>
</comment>
<dbReference type="Pfam" id="PF05782">
    <property type="entry name" value="ECM1"/>
    <property type="match status" value="2"/>
</dbReference>